<dbReference type="PANTHER" id="PTHR43591">
    <property type="entry name" value="METHYLTRANSFERASE"/>
    <property type="match status" value="1"/>
</dbReference>
<dbReference type="GO" id="GO:0008168">
    <property type="term" value="F:methyltransferase activity"/>
    <property type="evidence" value="ECO:0007669"/>
    <property type="project" value="TreeGrafter"/>
</dbReference>
<dbReference type="EMBL" id="JAHUZD010000026">
    <property type="protein sequence ID" value="KAI3405890.1"/>
    <property type="molecule type" value="Genomic_DNA"/>
</dbReference>
<dbReference type="SUPFAM" id="SSF53335">
    <property type="entry name" value="S-adenosyl-L-methionine-dependent methyltransferases"/>
    <property type="match status" value="1"/>
</dbReference>
<dbReference type="Pfam" id="PF13847">
    <property type="entry name" value="Methyltransf_31"/>
    <property type="match status" value="1"/>
</dbReference>
<evidence type="ECO:0000259" key="1">
    <source>
        <dbReference type="Pfam" id="PF13847"/>
    </source>
</evidence>
<organism evidence="2 3">
    <name type="scientific">Candida oxycetoniae</name>
    <dbReference type="NCBI Taxonomy" id="497107"/>
    <lineage>
        <taxon>Eukaryota</taxon>
        <taxon>Fungi</taxon>
        <taxon>Dikarya</taxon>
        <taxon>Ascomycota</taxon>
        <taxon>Saccharomycotina</taxon>
        <taxon>Pichiomycetes</taxon>
        <taxon>Debaryomycetaceae</taxon>
        <taxon>Candida/Lodderomyces clade</taxon>
        <taxon>Candida</taxon>
    </lineage>
</organism>
<feature type="domain" description="Methyltransferase" evidence="1">
    <location>
        <begin position="37"/>
        <end position="154"/>
    </location>
</feature>
<accession>A0AAI9WZG7</accession>
<sequence length="279" mass="31542">MTNDQVYYSKGFDKTKSDTHSWRNVENSSKFVTSVLKPNFKVLDVGCGPGTITIDFARNYLNQGGSIIGVEPTKELIDLANETRAKTVPDLKNIEFTLGSIYKLPFEENTFDLVHAHQVVVHLQDPIAALAELKRVTKPGGYVCVKDGDIETSIISPPKYEILVDYYILTAKNAVSTDIRAGRNLRGKAIIAGYEAKNITTSVSNWLLADDSAAKQNWAKLFINRIANNKDEVMFRDDNEKDQAAKREVIEKWKEWQNDENGLLELLHFEIIYKKPINM</sequence>
<dbReference type="PANTHER" id="PTHR43591:SF24">
    <property type="entry name" value="2-METHOXY-6-POLYPRENYL-1,4-BENZOQUINOL METHYLASE, MITOCHONDRIAL"/>
    <property type="match status" value="1"/>
</dbReference>
<reference evidence="2" key="1">
    <citation type="journal article" date="2022" name="DNA Res.">
        <title>Genome analysis of five recently described species of the CUG-Ser clade uncovers Candida theae as a new hybrid lineage with pathogenic potential in the Candida parapsilosis species complex.</title>
        <authorList>
            <person name="Mixao V."/>
            <person name="Del Olmo V."/>
            <person name="Hegedusova E."/>
            <person name="Saus E."/>
            <person name="Pryszcz L."/>
            <person name="Cillingova A."/>
            <person name="Nosek J."/>
            <person name="Gabaldon T."/>
        </authorList>
    </citation>
    <scope>NUCLEOTIDE SEQUENCE</scope>
    <source>
        <strain evidence="2">CBS 10844</strain>
    </source>
</reference>
<dbReference type="Proteomes" id="UP001202479">
    <property type="component" value="Unassembled WGS sequence"/>
</dbReference>
<dbReference type="InterPro" id="IPR029063">
    <property type="entry name" value="SAM-dependent_MTases_sf"/>
</dbReference>
<dbReference type="RefSeq" id="XP_049181635.1">
    <property type="nucleotide sequence ID" value="XM_049322197.1"/>
</dbReference>
<comment type="caution">
    <text evidence="2">The sequence shown here is derived from an EMBL/GenBank/DDBJ whole genome shotgun (WGS) entry which is preliminary data.</text>
</comment>
<dbReference type="GeneID" id="73378726"/>
<gene>
    <name evidence="2" type="ORF">KGF56_001109</name>
</gene>
<protein>
    <recommendedName>
        <fullName evidence="1">Methyltransferase domain-containing protein</fullName>
    </recommendedName>
</protein>
<dbReference type="AlphaFoldDB" id="A0AAI9WZG7"/>
<proteinExistence type="predicted"/>
<evidence type="ECO:0000313" key="3">
    <source>
        <dbReference type="Proteomes" id="UP001202479"/>
    </source>
</evidence>
<dbReference type="InterPro" id="IPR025714">
    <property type="entry name" value="Methyltranfer_dom"/>
</dbReference>
<name>A0AAI9WZG7_9ASCO</name>
<keyword evidence="3" id="KW-1185">Reference proteome</keyword>
<evidence type="ECO:0000313" key="2">
    <source>
        <dbReference type="EMBL" id="KAI3405890.1"/>
    </source>
</evidence>
<dbReference type="Gene3D" id="3.40.50.150">
    <property type="entry name" value="Vaccinia Virus protein VP39"/>
    <property type="match status" value="1"/>
</dbReference>
<dbReference type="CDD" id="cd02440">
    <property type="entry name" value="AdoMet_MTases"/>
    <property type="match status" value="1"/>
</dbReference>